<feature type="coiled-coil region" evidence="2">
    <location>
        <begin position="2573"/>
        <end position="2639"/>
    </location>
</feature>
<reference evidence="5" key="2">
    <citation type="journal article" date="2007" name="Science">
        <title>Draft genome sequence of the sexually transmitted pathogen Trichomonas vaginalis.</title>
        <authorList>
            <person name="Carlton J.M."/>
            <person name="Hirt R.P."/>
            <person name="Silva J.C."/>
            <person name="Delcher A.L."/>
            <person name="Schatz M."/>
            <person name="Zhao Q."/>
            <person name="Wortman J.R."/>
            <person name="Bidwell S.L."/>
            <person name="Alsmark U.C.M."/>
            <person name="Besteiro S."/>
            <person name="Sicheritz-Ponten T."/>
            <person name="Noel C.J."/>
            <person name="Dacks J.B."/>
            <person name="Foster P.G."/>
            <person name="Simillion C."/>
            <person name="Van de Peer Y."/>
            <person name="Miranda-Saavedra D."/>
            <person name="Barton G.J."/>
            <person name="Westrop G.D."/>
            <person name="Mueller S."/>
            <person name="Dessi D."/>
            <person name="Fiori P.L."/>
            <person name="Ren Q."/>
            <person name="Paulsen I."/>
            <person name="Zhang H."/>
            <person name="Bastida-Corcuera F.D."/>
            <person name="Simoes-Barbosa A."/>
            <person name="Brown M.T."/>
            <person name="Hayes R.D."/>
            <person name="Mukherjee M."/>
            <person name="Okumura C.Y."/>
            <person name="Schneider R."/>
            <person name="Smith A.J."/>
            <person name="Vanacova S."/>
            <person name="Villalvazo M."/>
            <person name="Haas B.J."/>
            <person name="Pertea M."/>
            <person name="Feldblyum T.V."/>
            <person name="Utterback T.R."/>
            <person name="Shu C.L."/>
            <person name="Osoegawa K."/>
            <person name="de Jong P.J."/>
            <person name="Hrdy I."/>
            <person name="Horvathova L."/>
            <person name="Zubacova Z."/>
            <person name="Dolezal P."/>
            <person name="Malik S.B."/>
            <person name="Logsdon J.M. Jr."/>
            <person name="Henze K."/>
            <person name="Gupta A."/>
            <person name="Wang C.C."/>
            <person name="Dunne R.L."/>
            <person name="Upcroft J.A."/>
            <person name="Upcroft P."/>
            <person name="White O."/>
            <person name="Salzberg S.L."/>
            <person name="Tang P."/>
            <person name="Chiu C.-H."/>
            <person name="Lee Y.-S."/>
            <person name="Embley T.M."/>
            <person name="Coombs G.H."/>
            <person name="Mottram J.C."/>
            <person name="Tachezy J."/>
            <person name="Fraser-Liggett C.M."/>
            <person name="Johnson P.J."/>
        </authorList>
    </citation>
    <scope>NUCLEOTIDE SEQUENCE [LARGE SCALE GENOMIC DNA]</scope>
    <source>
        <strain evidence="5">G3</strain>
    </source>
</reference>
<dbReference type="SUPFAM" id="SSF52540">
    <property type="entry name" value="P-loop containing nucleoside triphosphate hydrolases"/>
    <property type="match status" value="3"/>
</dbReference>
<dbReference type="Pfam" id="PF12775">
    <property type="entry name" value="AAA_7"/>
    <property type="match status" value="1"/>
</dbReference>
<feature type="coiled-coil region" evidence="2">
    <location>
        <begin position="3084"/>
        <end position="3160"/>
    </location>
</feature>
<dbReference type="Gene3D" id="3.40.50.300">
    <property type="entry name" value="P-loop containing nucleotide triphosphate hydrolases"/>
    <property type="match status" value="4"/>
</dbReference>
<feature type="domain" description="AAA+ ATPase" evidence="4">
    <location>
        <begin position="1965"/>
        <end position="2114"/>
    </location>
</feature>
<dbReference type="InterPro" id="IPR042219">
    <property type="entry name" value="AAA_lid_11_sf"/>
</dbReference>
<name>A2D743_TRIV3</name>
<dbReference type="Proteomes" id="UP000001542">
    <property type="component" value="Unassembled WGS sequence"/>
</dbReference>
<dbReference type="Pfam" id="PF12781">
    <property type="entry name" value="AAA_9"/>
    <property type="match status" value="1"/>
</dbReference>
<dbReference type="SMR" id="A2D743"/>
<dbReference type="InterPro" id="IPR042222">
    <property type="entry name" value="Dynein_2_N"/>
</dbReference>
<dbReference type="Gene3D" id="1.20.920.30">
    <property type="match status" value="1"/>
</dbReference>
<evidence type="ECO:0000313" key="6">
    <source>
        <dbReference type="Proteomes" id="UP000001542"/>
    </source>
</evidence>
<dbReference type="GO" id="GO:0051959">
    <property type="term" value="F:dynein light intermediate chain binding"/>
    <property type="evidence" value="ECO:0000318"/>
    <property type="project" value="GO_Central"/>
</dbReference>
<dbReference type="InterPro" id="IPR024317">
    <property type="entry name" value="Dynein_heavy_chain_D4_dom"/>
</dbReference>
<dbReference type="GO" id="GO:0005524">
    <property type="term" value="F:ATP binding"/>
    <property type="evidence" value="ECO:0007669"/>
    <property type="project" value="InterPro"/>
</dbReference>
<feature type="domain" description="AAA+ ATPase" evidence="4">
    <location>
        <begin position="1341"/>
        <end position="1478"/>
    </location>
</feature>
<dbReference type="Gene3D" id="1.20.140.100">
    <property type="entry name" value="Dynein heavy chain, N-terminal domain 2"/>
    <property type="match status" value="1"/>
</dbReference>
<dbReference type="InterPro" id="IPR013602">
    <property type="entry name" value="Dynein_heavy_linker"/>
</dbReference>
<evidence type="ECO:0000256" key="1">
    <source>
        <dbReference type="ARBA" id="ARBA00023054"/>
    </source>
</evidence>
<keyword evidence="1 2" id="KW-0175">Coiled coil</keyword>
<sequence>MTQRIASDLRSRLVPKQPVVAPQVTLKGTLNPLTKSQKHSHTMNTALPPLPDPPSKETSAEFKKDNEDDYTQYESIIDKFNSPFEFIDFAKKHNLTKEYIFLRSTHEIETADKPINLVPIPRANVDTKQREVWTLSLEGLTHIRDGDVDFIPLDVWLASIEKFKRLLQIPFFKKHREWKFFSLWRRGVQCTKIQTSLTRINGDFFFADTTLRNSFLQVRVALNELQRTKLFSLRSDGAYTLQQFIDENSEYRQTVSQTFESYYKKITKIVQEACERSQDELTSPERFQNAKKGSRPLDLMINHYKSQKQKTHKAKTAAEMNYTQKASYKALCFKLVRFIKLVDYHIIGCLRYICFSSLLELYSIFRHLYNVGATKTGFENEAGPVRDLSLSPEFVRVYEMIKLRIAEVYHSPIFRVDFSFVDNKLVYSPGDNEIMDLIGQVRNDFIDVIFKFPRLIVNPIFAPLHNADTEDALFNPESINVPDLGQILFNDELFKETSSNQNTIIVSSVNMLNFFTKNFQHAIDVFRENENFDVSFMNDDNTTASDIRMHINDIRDQEKLMKSIAEKSDVGLLCVYTQKMRSLFITSPGKCLQMVRVEIPSITRRNLIKLEANIHRAFNSLTADITDVKTYVVYILAVERYNEEVKALKTHMDLIKEFFKLATDQAAYIPAEMENDFSELQPILDEIHTNLVGSRDKMDELSRRFVSELEKNVDDLHARVKTLQELANTPELNNIETGHKQIAMIFVVLIAKTDEIKKLADDYDFYQRKIGVQGFKFNDVNDLVKDVKYKQLLWETLSEWRVSTAHWYEMDFTTVDVDKIASDIDSYHDRAHEALKNLPGNAVCVEFMGMIEDFKNLLPVIKDLNNKALKQEHKERIDTLIGGKVFEKGLYKIKYLHDLQAFNLAKDIAHVTEQASNEQTLLDHLHNVKDTIDNLQFNLTNGTNLKVYFGGIQEILYSIEDVKATIATVRASHYVSTLRANADEWVRSLSAFEKVVKKLDYAQKLWDFISGILHSTDTLRQVPNSKDITSLEKLWKGLYVRAKDDPNAFKVCMSNQTMPDLEQAIELLEKTQQSIIEALEAKRAVFPRLYFISDEQLLKLIAMQKEPFSIRSYLPFFFDGIANYYIETENHVPFISAVLSAEGEVLKLTQVKYRSNVEAWLQNLDEISKRSLRFEFKNDDSKYHEMVHEGWIGNSLAQCGFVLSQVYFTEAIELAFTTQSPVQGITNLKNEILSRLDLFSNLMRTKLDALEFKKFANYITLLFRQRDLLNTILSKQIFDANSWFWLSKLKFKFDENKKDILVLQGDFCMRYGFEFSGTAPRLPITQDTAQVFNYMTVALNSKLPVLLSGPSNVGKNSLLTEIARMFGVFSVQFYCDPTLGIAQVANACRGVIHSGVWGVFIDIDRLSEQALSVISENLIIYRDSNFSGIKKLNFHGVEIPINPSSAFFATITPGSKGHTPLPSNFRSLFRILNLTSIDMTGYIEIKLLSIGLANAHELALKIKKLLHTYSLYASKMERIIFNQAFEYMKETAIEDSELEAPKLVVFALNHYAQRYLKSDLQVIFIDLIKENFPDVEILVEEFSEDYLKTVKYCINSLNLSYSEQLCQSVLHINDVLTHHKAVIFLGDTDSGKSMMLNILMELHKTFSLANRIIPTVVVHRIFPNSFELQDLIGYYDEKTNKAHLGHVETECINADPELQNWFVFDGLILSEWIESLHTAISYGGTILFPSGTRIPRRDSTRFIFESKSLSCASPSTISRCAIINFKQDNISPMDVVHSLTKQLVEPLFKMETQKYILQKFKELCDVSIKVVHNYYIETNEAKPAYVTFISCIRTFFKIFTSLVGDTVFLDENGSHNMTIYFVFSYIWGFGGYMDNNQRNIFDTIVRDTFNNINVIPVRGLVFDWFVQKTEPEYSWASWADNVPKFVDIAPADLEINPSTVKAYNVIVPTLETERTKHLLRLLLKGNHDVLLSGEPGIGKSLIVNDLLQEFEKNDYRHIEFLFSPNCKRSNVEETLISRMQMEKGHKLYPTGDKQSIIFIDGFNSPKLNDEGVNIVNEHLRELIEYHSFGSTILKKKLSIRKTSFIGISTLNLMNPIDKSLASKFVNLTMMPLTSSSEFQIFQSVLAVMFNNYPEAVRNSVGKITNTLIYTLESVEKIFTRQVETPWIVFNMHDFGKILSSLLKCNDKVITDQRALERFFSHELMRVYADKMNNETELKKFTDMFEGIAKNKMGSDQKPNVLFGSYFGDFTRSVHTMEEEISNIQEYKSLDEVKAVFHGHLEDFNYSKLAKSKSVVILTHTAVHLSRLCRVLRFCRGHAMLIGPYGSGKRTVARLASFIIDADCIEYDDNNMQTEEVKINLMRAGINGKRVVFLLTLDQNSEYKGIELANMLITGTGILTLFSNDELDRICSDICGFSKKAGKGESNQQLLNLFKERVLENMHCIVSIQDDVPTLMRYCSQYSSLWRFCDIDYYKHLNDQDLFTYGEDYIRVETNSRVDKKAALEIATFVYKTVEKYAPHLDRTIFSYVLSPFLFVKYLRTCSLVFNKFIAQAEAQIAPIKAALDRFDDADKIIELANHEITEIMRQMRRSKDNLDDVYAKIVDTSQKHDKIKKKIENDEKELEEENNKATKLLREIEDSFGKINNDFKAACEAFGKFSHDEIDEVVGFETVDYPFLTTVVGVICILSDQQNTNKGTFNMLFNDPTFCQKLSLKYNEQNHLTPKTLAKIKEIMGPETKLSNLPESFVKIVNFIQNLIKFEDNYPAYLPKQTQYQQLLASLRTRRATIKRRYQKLEIVNDQLAAHQSQNESSHDAYKLGRKKDELKARADKFNAFKEKMKPILEEWKAKIQDINDKMKYNVAHTMLCTLYFIYLGPFDSEYRIKIVEEVKAKIREQNLEIDPEFKFEHCFVSPSTIRKWITMGLPPNAQATENAVIVKYGFLVPYIYDPNEICLNWLKKVEEQNQIAVLQPGMQNYSRIIETCARNGKSALIENFTANSFDPFIDAFINRNTTDKGKYLTKVGERSIEVDSHFTLFLLNSSTVTVVSPEVFQKTVVVSFKPGRMAYQMTISSQIIKVKDPALEEKYNSLYETLANAEKNYQNSEDRLFDLCTQKDGNFIDDDVLERAILEMKENYSSEYQKYKELRDQIKALEQEKLQFDDTAQHLSLIFYLMSNISRYNPLFKTSHEALMESLSNALNETEGTENIVAPITKYIVNYVIHAMNVNDRFLVLFLVSFSVLIDRKESNAEEFWFLTHMKTVKPFIENPAPKSIAQTYWLNLSACAEKIKPIHELMMKVTNDPTNFIEWIKTPGKRLENLSIVQELIVTRIFKINDLFGLVKEMISNVFGDDEFDINDMSMQSAFSNTQASQKPVLMISTCNSIDQRAFVRELMLQRQIENSQTKRFTVITTDSYSEKTLMNVVEDTINNSGVVFVPDIHLNPNIGNILFGLRNKVSSNFRIVATTRKTVLLSSLASSSYKVHIKDPSLTDTMITLSSYIDKIMLKSATWTRIIYMALYIHSCFCIRRHLWSAFAVEYKFGIPEWCIICSGLRQIQKRNINPKPDVFPLDEVKHVILNDAYGGLICSEYDKIMCQKVVNALIQFSSPFCQNVTLPKQGGIDEIIRCIHAMGDFDCFLPHHMRFEKSVERSALLSINRINEFFENKLSTTVYETAAGVLQNVISNLPVLEDIGSTDEMMQLSDPMMMVLAREIRYLMQKLQIIQASANHLLNVAKRVKPPRESDIEKIMKLAEYIRPKEWDIGFSPRMVESWKVQLNVTADFFKSWVRRGKPKVFQASAFRFMRIMTRSIKIRLAQAMNIPTSDFLMKATPLEQEPEEVPNDGHLMSGFELMGAALNQNREVTASANSYTTIKYLMIQPVLKDSLDKSFVPIPIYRSTEPVEIEDWLEEVNFGGTLMMKIAEGEEPMLRLMGVSLLIPTIMSYIDVQ</sequence>
<dbReference type="STRING" id="5722.A2D743"/>
<dbReference type="InParanoid" id="A2D743"/>
<keyword evidence="6" id="KW-1185">Reference proteome</keyword>
<dbReference type="FunFam" id="1.20.140.100:FF:000008">
    <property type="entry name" value="Dynein heavy chain domain 1"/>
    <property type="match status" value="1"/>
</dbReference>
<dbReference type="KEGG" id="tva:4720799"/>
<dbReference type="Gene3D" id="1.20.920.20">
    <property type="match status" value="1"/>
</dbReference>
<feature type="region of interest" description="Disordered" evidence="3">
    <location>
        <begin position="30"/>
        <end position="63"/>
    </location>
</feature>
<dbReference type="InterPro" id="IPR041466">
    <property type="entry name" value="Dynein_AAA5_ext"/>
</dbReference>
<organism evidence="5 6">
    <name type="scientific">Trichomonas vaginalis (strain ATCC PRA-98 / G3)</name>
    <dbReference type="NCBI Taxonomy" id="412133"/>
    <lineage>
        <taxon>Eukaryota</taxon>
        <taxon>Metamonada</taxon>
        <taxon>Parabasalia</taxon>
        <taxon>Trichomonadida</taxon>
        <taxon>Trichomonadidae</taxon>
        <taxon>Trichomonas</taxon>
    </lineage>
</organism>
<dbReference type="InterPro" id="IPR035699">
    <property type="entry name" value="AAA_6"/>
</dbReference>
<dbReference type="GO" id="GO:0030286">
    <property type="term" value="C:dynein complex"/>
    <property type="evidence" value="ECO:0000318"/>
    <property type="project" value="GO_Central"/>
</dbReference>
<dbReference type="RefSeq" id="XP_001276808.1">
    <property type="nucleotide sequence ID" value="XM_001276807.1"/>
</dbReference>
<dbReference type="SMART" id="SM00382">
    <property type="entry name" value="AAA"/>
    <property type="match status" value="2"/>
</dbReference>
<dbReference type="OrthoDB" id="286107at2759"/>
<protein>
    <submittedName>
        <fullName evidence="5">Dynein heavy chain family protein</fullName>
    </submittedName>
</protein>
<dbReference type="Gene3D" id="1.10.8.720">
    <property type="entry name" value="Region D6 of dynein motor"/>
    <property type="match status" value="1"/>
</dbReference>
<proteinExistence type="predicted"/>
<gene>
    <name evidence="5" type="ORF">TVAG_118950</name>
</gene>
<dbReference type="InterPro" id="IPR026983">
    <property type="entry name" value="DHC"/>
</dbReference>
<dbReference type="Gene3D" id="1.20.58.1120">
    <property type="match status" value="1"/>
</dbReference>
<dbReference type="PANTHER" id="PTHR10676:SF339">
    <property type="entry name" value="DYNEIN AXONEMAL HEAVY CHAIN 6"/>
    <property type="match status" value="1"/>
</dbReference>
<dbReference type="Pfam" id="PF12774">
    <property type="entry name" value="AAA_6"/>
    <property type="match status" value="1"/>
</dbReference>
<dbReference type="Gene3D" id="3.20.180.20">
    <property type="entry name" value="Dynein heavy chain, N-terminal domain 2"/>
    <property type="match status" value="1"/>
</dbReference>
<dbReference type="Pfam" id="PF08393">
    <property type="entry name" value="DHC_N2"/>
    <property type="match status" value="1"/>
</dbReference>
<dbReference type="InterPro" id="IPR003593">
    <property type="entry name" value="AAA+_ATPase"/>
</dbReference>
<dbReference type="PANTHER" id="PTHR10676">
    <property type="entry name" value="DYNEIN HEAVY CHAIN FAMILY PROTEIN"/>
    <property type="match status" value="1"/>
</dbReference>
<dbReference type="GO" id="GO:0008569">
    <property type="term" value="F:minus-end-directed microtubule motor activity"/>
    <property type="evidence" value="ECO:0000318"/>
    <property type="project" value="GO_Central"/>
</dbReference>
<dbReference type="FunFam" id="1.20.920.30:FF:000020">
    <property type="entry name" value="Dynein heavy chain family protein"/>
    <property type="match status" value="1"/>
</dbReference>
<evidence type="ECO:0000256" key="3">
    <source>
        <dbReference type="SAM" id="MobiDB-lite"/>
    </source>
</evidence>
<dbReference type="CDD" id="cd00009">
    <property type="entry name" value="AAA"/>
    <property type="match status" value="1"/>
</dbReference>
<dbReference type="InterPro" id="IPR041589">
    <property type="entry name" value="DNAH3_AAA_lid_1"/>
</dbReference>
<dbReference type="GO" id="GO:0060294">
    <property type="term" value="P:cilium movement involved in cell motility"/>
    <property type="evidence" value="ECO:0000318"/>
    <property type="project" value="GO_Central"/>
</dbReference>
<dbReference type="eggNOG" id="KOG3595">
    <property type="taxonomic scope" value="Eukaryota"/>
</dbReference>
<evidence type="ECO:0000256" key="2">
    <source>
        <dbReference type="SAM" id="Coils"/>
    </source>
</evidence>
<dbReference type="Pfam" id="PF17857">
    <property type="entry name" value="AAA_lid_1"/>
    <property type="match status" value="1"/>
</dbReference>
<dbReference type="InterPro" id="IPR027417">
    <property type="entry name" value="P-loop_NTPase"/>
</dbReference>
<dbReference type="VEuPathDB" id="TrichDB:TVAG_118950"/>
<dbReference type="VEuPathDB" id="TrichDB:TVAGG3_0991600"/>
<dbReference type="Pfam" id="PF17852">
    <property type="entry name" value="Dynein_AAA_lid"/>
    <property type="match status" value="1"/>
</dbReference>
<dbReference type="FunFam" id="3.20.180.20:FF:000005">
    <property type="entry name" value="Dynein heavy chain, putative"/>
    <property type="match status" value="1"/>
</dbReference>
<dbReference type="InterPro" id="IPR035706">
    <property type="entry name" value="AAA_9"/>
</dbReference>
<dbReference type="FunFam" id="1.10.472.130:FF:000046">
    <property type="entry name" value="Dynein heavy chain family protein"/>
    <property type="match status" value="1"/>
</dbReference>
<dbReference type="Pfam" id="PF12780">
    <property type="entry name" value="AAA_8"/>
    <property type="match status" value="1"/>
</dbReference>
<accession>A2D743</accession>
<dbReference type="GO" id="GO:0097729">
    <property type="term" value="C:9+2 motile cilium"/>
    <property type="evidence" value="ECO:0000318"/>
    <property type="project" value="GO_Central"/>
</dbReference>
<evidence type="ECO:0000313" key="5">
    <source>
        <dbReference type="EMBL" id="EAY23560.1"/>
    </source>
</evidence>
<reference evidence="5" key="1">
    <citation type="submission" date="2006-10" db="EMBL/GenBank/DDBJ databases">
        <authorList>
            <person name="Amadeo P."/>
            <person name="Zhao Q."/>
            <person name="Wortman J."/>
            <person name="Fraser-Liggett C."/>
            <person name="Carlton J."/>
        </authorList>
    </citation>
    <scope>NUCLEOTIDE SEQUENCE</scope>
    <source>
        <strain evidence="5">G3</strain>
    </source>
</reference>
<evidence type="ECO:0000259" key="4">
    <source>
        <dbReference type="SMART" id="SM00382"/>
    </source>
</evidence>
<dbReference type="GO" id="GO:0045505">
    <property type="term" value="F:dynein intermediate chain binding"/>
    <property type="evidence" value="ECO:0000318"/>
    <property type="project" value="GO_Central"/>
</dbReference>
<dbReference type="Gene3D" id="1.10.472.130">
    <property type="match status" value="1"/>
</dbReference>
<dbReference type="EMBL" id="DS113177">
    <property type="protein sequence ID" value="EAY23560.1"/>
    <property type="molecule type" value="Genomic_DNA"/>
</dbReference>
<dbReference type="InterPro" id="IPR042228">
    <property type="entry name" value="Dynein_linker_3"/>
</dbReference>
<feature type="compositionally biased region" description="Basic and acidic residues" evidence="3">
    <location>
        <begin position="54"/>
        <end position="63"/>
    </location>
</feature>